<organism evidence="2 3">
    <name type="scientific">Euplotes crassus</name>
    <dbReference type="NCBI Taxonomy" id="5936"/>
    <lineage>
        <taxon>Eukaryota</taxon>
        <taxon>Sar</taxon>
        <taxon>Alveolata</taxon>
        <taxon>Ciliophora</taxon>
        <taxon>Intramacronucleata</taxon>
        <taxon>Spirotrichea</taxon>
        <taxon>Hypotrichia</taxon>
        <taxon>Euplotida</taxon>
        <taxon>Euplotidae</taxon>
        <taxon>Moneuplotes</taxon>
    </lineage>
</organism>
<keyword evidence="3" id="KW-1185">Reference proteome</keyword>
<protein>
    <submittedName>
        <fullName evidence="2">Uncharacterized protein</fullName>
    </submittedName>
</protein>
<accession>A0AAD1Y987</accession>
<evidence type="ECO:0000313" key="3">
    <source>
        <dbReference type="Proteomes" id="UP001295684"/>
    </source>
</evidence>
<reference evidence="2" key="1">
    <citation type="submission" date="2023-07" db="EMBL/GenBank/DDBJ databases">
        <authorList>
            <consortium name="AG Swart"/>
            <person name="Singh M."/>
            <person name="Singh A."/>
            <person name="Seah K."/>
            <person name="Emmerich C."/>
        </authorList>
    </citation>
    <scope>NUCLEOTIDE SEQUENCE</scope>
    <source>
        <strain evidence="2">DP1</strain>
    </source>
</reference>
<comment type="caution">
    <text evidence="2">The sequence shown here is derived from an EMBL/GenBank/DDBJ whole genome shotgun (WGS) entry which is preliminary data.</text>
</comment>
<proteinExistence type="predicted"/>
<evidence type="ECO:0000313" key="2">
    <source>
        <dbReference type="EMBL" id="CAI2386386.1"/>
    </source>
</evidence>
<sequence length="487" mass="57413">MRNKDKLSIADYNSLLIPYSHQQSYVGDQLNRIQEIKDLYFEPRTSKNTANTFLSHSRKKPKKKGKRLAIQGVHPDCRHKINSKNRLNSFFTPKSDRVECININLNTEYQKHLEIMKLFSIYHKETNNRTLEFYKNFGIENISEAQIKEINRTTVKNKMATANFSSLKSDLVEDINQNSQDVIVMNSMSNNSAYCTEYKFEKSDIPFELTQQEYEIYNAAEIALRETMRRKNTFSDQNSPKNEQCYVFNLLINYFLHNDFITQPEKSHLNSQSEIDLGDSEAAETEKKFNLPRGGKKGLFIALILDMLHKTTIMKFDDIHIYLEDFKKQRIMFQQAMNPYEHERMEEIIDDLKKDLKETSRKLNILRENYDKLEKESAIKVKMAYDEKERMKKVFDALQSDYNALLDPKQRKDLISGSLKDYKQLLDLLNTSEEMKSVQAKTVSEITKMYDISQAHQYDRASRQKGIGVQTEEEREKVEKYLLKRPY</sequence>
<feature type="coiled-coil region" evidence="1">
    <location>
        <begin position="342"/>
        <end position="376"/>
    </location>
</feature>
<keyword evidence="1" id="KW-0175">Coiled coil</keyword>
<evidence type="ECO:0000256" key="1">
    <source>
        <dbReference type="SAM" id="Coils"/>
    </source>
</evidence>
<dbReference type="AlphaFoldDB" id="A0AAD1Y987"/>
<dbReference type="Proteomes" id="UP001295684">
    <property type="component" value="Unassembled WGS sequence"/>
</dbReference>
<gene>
    <name evidence="2" type="ORF">ECRASSUSDP1_LOCUS28000</name>
</gene>
<name>A0AAD1Y987_EUPCR</name>
<dbReference type="EMBL" id="CAMPGE010028887">
    <property type="protein sequence ID" value="CAI2386386.1"/>
    <property type="molecule type" value="Genomic_DNA"/>
</dbReference>